<dbReference type="AlphaFoldDB" id="A0A0B2JXF0"/>
<dbReference type="PROSITE" id="PS51379">
    <property type="entry name" value="4FE4S_FER_2"/>
    <property type="match status" value="3"/>
</dbReference>
<reference evidence="10 11" key="1">
    <citation type="journal article" date="2013" name="PLoS ONE">
        <title>Identification and characterization of three novel lipases belonging to families II and V from Anaerovibrio lipolyticus 5ST.</title>
        <authorList>
            <person name="Prive F."/>
            <person name="Kaderbhai N.N."/>
            <person name="Girdwood S."/>
            <person name="Worgan H.J."/>
            <person name="Pinloche E."/>
            <person name="Scollan N.D."/>
            <person name="Huws S.A."/>
            <person name="Newbold C.J."/>
        </authorList>
    </citation>
    <scope>NUCLEOTIDE SEQUENCE [LARGE SCALE GENOMIC DNA]</scope>
    <source>
        <strain evidence="10 11">5S</strain>
    </source>
</reference>
<dbReference type="PROSITE" id="PS00198">
    <property type="entry name" value="4FE4S_FER_1"/>
    <property type="match status" value="1"/>
</dbReference>
<evidence type="ECO:0000313" key="11">
    <source>
        <dbReference type="Proteomes" id="UP000030993"/>
    </source>
</evidence>
<dbReference type="EMBL" id="JSCE01000024">
    <property type="protein sequence ID" value="KHM53005.1"/>
    <property type="molecule type" value="Genomic_DNA"/>
</dbReference>
<feature type="binding site" evidence="7">
    <location>
        <position position="16"/>
    </location>
    <ligand>
        <name>[4Fe-4S] cluster</name>
        <dbReference type="ChEBI" id="CHEBI:49883"/>
        <label>1</label>
    </ligand>
</feature>
<evidence type="ECO:0000256" key="1">
    <source>
        <dbReference type="ARBA" id="ARBA00004196"/>
    </source>
</evidence>
<keyword evidence="3 7" id="KW-0479">Metal-binding</keyword>
<dbReference type="Proteomes" id="UP000030993">
    <property type="component" value="Unassembled WGS sequence"/>
</dbReference>
<dbReference type="SUPFAM" id="SSF54862">
    <property type="entry name" value="4Fe-4S ferredoxins"/>
    <property type="match status" value="1"/>
</dbReference>
<dbReference type="GO" id="GO:0046872">
    <property type="term" value="F:metal ion binding"/>
    <property type="evidence" value="ECO:0007669"/>
    <property type="project" value="UniProtKB-KW"/>
</dbReference>
<keyword evidence="5 7" id="KW-0408">Iron</keyword>
<dbReference type="GO" id="GO:0015944">
    <property type="term" value="P:formate oxidation"/>
    <property type="evidence" value="ECO:0007669"/>
    <property type="project" value="InterPro"/>
</dbReference>
<feature type="binding site" evidence="7">
    <location>
        <position position="20"/>
    </location>
    <ligand>
        <name>[4Fe-4S] cluster</name>
        <dbReference type="ChEBI" id="CHEBI:49883"/>
        <label>2</label>
    </ligand>
</feature>
<feature type="binding site" evidence="7">
    <location>
        <position position="150"/>
    </location>
    <ligand>
        <name>[4Fe-4S] cluster</name>
        <dbReference type="ChEBI" id="CHEBI:49883"/>
        <label>1</label>
    </ligand>
</feature>
<feature type="transmembrane region" description="Helical" evidence="8">
    <location>
        <begin position="224"/>
        <end position="243"/>
    </location>
</feature>
<keyword evidence="2 7" id="KW-0004">4Fe-4S</keyword>
<evidence type="ECO:0000256" key="5">
    <source>
        <dbReference type="ARBA" id="ARBA00023004"/>
    </source>
</evidence>
<dbReference type="GO" id="GO:0051539">
    <property type="term" value="F:4 iron, 4 sulfur cluster binding"/>
    <property type="evidence" value="ECO:0007669"/>
    <property type="project" value="UniProtKB-KW"/>
</dbReference>
<evidence type="ECO:0000256" key="2">
    <source>
        <dbReference type="ARBA" id="ARBA00022485"/>
    </source>
</evidence>
<protein>
    <submittedName>
        <fullName evidence="10">(4Fe-4S)-binding protein</fullName>
    </submittedName>
</protein>
<dbReference type="InterPro" id="IPR051555">
    <property type="entry name" value="FDH_Electron_Transfer_Unit"/>
</dbReference>
<dbReference type="InterPro" id="IPR014603">
    <property type="entry name" value="Formate_DH_Fe-S_su"/>
</dbReference>
<dbReference type="GO" id="GO:0030313">
    <property type="term" value="C:cell envelope"/>
    <property type="evidence" value="ECO:0007669"/>
    <property type="project" value="UniProtKB-SubCell"/>
</dbReference>
<feature type="domain" description="4Fe-4S ferredoxin-type" evidence="9">
    <location>
        <begin position="1"/>
        <end position="31"/>
    </location>
</feature>
<keyword evidence="4" id="KW-0677">Repeat</keyword>
<keyword evidence="11" id="KW-1185">Reference proteome</keyword>
<feature type="binding site" evidence="7">
    <location>
        <position position="131"/>
    </location>
    <ligand>
        <name>[4Fe-4S] cluster</name>
        <dbReference type="ChEBI" id="CHEBI:49883"/>
        <label>2</label>
    </ligand>
</feature>
<dbReference type="STRING" id="82374.NZ47_01530"/>
<evidence type="ECO:0000256" key="7">
    <source>
        <dbReference type="PIRSR" id="PIRSR036298-50"/>
    </source>
</evidence>
<evidence type="ECO:0000256" key="8">
    <source>
        <dbReference type="SAM" id="Phobius"/>
    </source>
</evidence>
<dbReference type="eggNOG" id="COG0437">
    <property type="taxonomic scope" value="Bacteria"/>
</dbReference>
<comment type="subcellular location">
    <subcellularLocation>
        <location evidence="1">Cell envelope</location>
    </subcellularLocation>
</comment>
<feature type="binding site" evidence="7">
    <location>
        <position position="72"/>
    </location>
    <ligand>
        <name>[4Fe-4S] cluster</name>
        <dbReference type="ChEBI" id="CHEBI:49883"/>
        <label>3</label>
    </ligand>
</feature>
<evidence type="ECO:0000259" key="9">
    <source>
        <dbReference type="PROSITE" id="PS51379"/>
    </source>
</evidence>
<dbReference type="PIRSF" id="PIRSF036298">
    <property type="entry name" value="FDH_4Fe4S"/>
    <property type="match status" value="1"/>
</dbReference>
<sequence>MAVLVDITKCIGCEGCTVACKRYNNLNFKAKPRNVKDDGNVELDDNRWTVIQEFHGEKNDKLRFVKKQCLHCKEPACASACFSKAIQKDEKTGAVVYYPDLCVGCRYCLVACPYSIPKYQWNEQFPQVSKCQMCSERVSKGDAPACVSACTTGALMSGDRDELLKKAHEIINSDSRYINHIYGEHEVGGAEWLYISDVPFEELGFKDVSNVPVTSYTKSYLSKVPGLAACWALFLSGIAFYNYRVDKNRKSHDDDDQDKEG</sequence>
<dbReference type="Pfam" id="PF13247">
    <property type="entry name" value="Fer4_11"/>
    <property type="match status" value="1"/>
</dbReference>
<feature type="domain" description="4Fe-4S ferredoxin-type" evidence="9">
    <location>
        <begin position="93"/>
        <end position="122"/>
    </location>
</feature>
<feature type="binding site" evidence="7">
    <location>
        <position position="134"/>
    </location>
    <ligand>
        <name>[4Fe-4S] cluster</name>
        <dbReference type="ChEBI" id="CHEBI:49883"/>
        <label>2</label>
    </ligand>
</feature>
<evidence type="ECO:0000256" key="4">
    <source>
        <dbReference type="ARBA" id="ARBA00022737"/>
    </source>
</evidence>
<feature type="binding site" evidence="7">
    <location>
        <position position="146"/>
    </location>
    <ligand>
        <name>[4Fe-4S] cluster</name>
        <dbReference type="ChEBI" id="CHEBI:49883"/>
        <label>2</label>
    </ligand>
</feature>
<comment type="cofactor">
    <cofactor evidence="7">
        <name>[4Fe-4S] cluster</name>
        <dbReference type="ChEBI" id="CHEBI:49883"/>
    </cofactor>
    <text evidence="7">Binds 4 [4Fe-4S] clusters per subunit.</text>
</comment>
<feature type="binding site" evidence="7">
    <location>
        <position position="13"/>
    </location>
    <ligand>
        <name>[4Fe-4S] cluster</name>
        <dbReference type="ChEBI" id="CHEBI:49883"/>
        <label>1</label>
    </ligand>
</feature>
<evidence type="ECO:0000256" key="3">
    <source>
        <dbReference type="ARBA" id="ARBA00022723"/>
    </source>
</evidence>
<dbReference type="RefSeq" id="WP_039205936.1">
    <property type="nucleotide sequence ID" value="NZ_JSCE01000024.1"/>
</dbReference>
<evidence type="ECO:0000256" key="6">
    <source>
        <dbReference type="ARBA" id="ARBA00023014"/>
    </source>
</evidence>
<dbReference type="InterPro" id="IPR017900">
    <property type="entry name" value="4Fe4S_Fe_S_CS"/>
</dbReference>
<name>A0A0B2JXF0_9FIRM</name>
<feature type="binding site" evidence="7">
    <location>
        <position position="69"/>
    </location>
    <ligand>
        <name>[4Fe-4S] cluster</name>
        <dbReference type="ChEBI" id="CHEBI:49883"/>
        <label>3</label>
    </ligand>
</feature>
<keyword evidence="8" id="KW-0812">Transmembrane</keyword>
<dbReference type="InterPro" id="IPR017896">
    <property type="entry name" value="4Fe4S_Fe-S-bd"/>
</dbReference>
<dbReference type="GO" id="GO:0045333">
    <property type="term" value="P:cellular respiration"/>
    <property type="evidence" value="ECO:0007669"/>
    <property type="project" value="InterPro"/>
</dbReference>
<feature type="binding site" evidence="7">
    <location>
        <position position="108"/>
    </location>
    <ligand>
        <name>[4Fe-4S] cluster</name>
        <dbReference type="ChEBI" id="CHEBI:49883"/>
        <label>4</label>
    </ligand>
</feature>
<gene>
    <name evidence="10" type="ORF">NZ47_01530</name>
</gene>
<feature type="binding site" evidence="7">
    <location>
        <position position="10"/>
    </location>
    <ligand>
        <name>[4Fe-4S] cluster</name>
        <dbReference type="ChEBI" id="CHEBI:49883"/>
        <label>1</label>
    </ligand>
</feature>
<keyword evidence="8" id="KW-1133">Transmembrane helix</keyword>
<dbReference type="PANTHER" id="PTHR43545">
    <property type="entry name" value="FORMATE DEHYDROGENASE, NITRATE-INDUCIBLE, IRON-SULFUR SUBUNIT"/>
    <property type="match status" value="1"/>
</dbReference>
<proteinExistence type="predicted"/>
<dbReference type="Gene3D" id="3.30.70.20">
    <property type="match status" value="2"/>
</dbReference>
<dbReference type="PANTHER" id="PTHR43545:SF4">
    <property type="entry name" value="IRON-SULFUR PROTEIN"/>
    <property type="match status" value="1"/>
</dbReference>
<feature type="binding site" evidence="7">
    <location>
        <position position="77"/>
    </location>
    <ligand>
        <name>[4Fe-4S] cluster</name>
        <dbReference type="ChEBI" id="CHEBI:49883"/>
        <label>3</label>
    </ligand>
</feature>
<organism evidence="10 11">
    <name type="scientific">Anaerovibrio lipolyticus</name>
    <dbReference type="NCBI Taxonomy" id="82374"/>
    <lineage>
        <taxon>Bacteria</taxon>
        <taxon>Bacillati</taxon>
        <taxon>Bacillota</taxon>
        <taxon>Negativicutes</taxon>
        <taxon>Selenomonadales</taxon>
        <taxon>Selenomonadaceae</taxon>
        <taxon>Anaerovibrio</taxon>
    </lineage>
</organism>
<comment type="caution">
    <text evidence="10">The sequence shown here is derived from an EMBL/GenBank/DDBJ whole genome shotgun (WGS) entry which is preliminary data.</text>
</comment>
<accession>A0A0B2JXF0</accession>
<keyword evidence="8" id="KW-0472">Membrane</keyword>
<feature type="binding site" evidence="7">
    <location>
        <position position="81"/>
    </location>
    <ligand>
        <name>[4Fe-4S] cluster</name>
        <dbReference type="ChEBI" id="CHEBI:49883"/>
        <label>4</label>
    </ligand>
</feature>
<feature type="domain" description="4Fe-4S ferredoxin-type" evidence="9">
    <location>
        <begin position="60"/>
        <end position="91"/>
    </location>
</feature>
<dbReference type="CDD" id="cd10561">
    <property type="entry name" value="HybA_like"/>
    <property type="match status" value="1"/>
</dbReference>
<evidence type="ECO:0000313" key="10">
    <source>
        <dbReference type="EMBL" id="KHM53005.1"/>
    </source>
</evidence>
<feature type="binding site" evidence="7">
    <location>
        <position position="105"/>
    </location>
    <ligand>
        <name>[4Fe-4S] cluster</name>
        <dbReference type="ChEBI" id="CHEBI:49883"/>
        <label>4</label>
    </ligand>
</feature>
<feature type="binding site" evidence="7">
    <location>
        <position position="102"/>
    </location>
    <ligand>
        <name>[4Fe-4S] cluster</name>
        <dbReference type="ChEBI" id="CHEBI:49883"/>
        <label>4</label>
    </ligand>
</feature>
<keyword evidence="6 7" id="KW-0411">Iron-sulfur</keyword>
<feature type="binding site" evidence="7">
    <location>
        <position position="112"/>
    </location>
    <ligand>
        <name>[4Fe-4S] cluster</name>
        <dbReference type="ChEBI" id="CHEBI:49883"/>
        <label>3</label>
    </ligand>
</feature>